<dbReference type="HOGENOM" id="CLU_1732554_0_0_1"/>
<reference evidence="1 2" key="1">
    <citation type="submission" date="2014-04" db="EMBL/GenBank/DDBJ databases">
        <authorList>
            <consortium name="DOE Joint Genome Institute"/>
            <person name="Kuo A."/>
            <person name="Kohler A."/>
            <person name="Nagy L.G."/>
            <person name="Floudas D."/>
            <person name="Copeland A."/>
            <person name="Barry K.W."/>
            <person name="Cichocki N."/>
            <person name="Veneault-Fourrey C."/>
            <person name="LaButti K."/>
            <person name="Lindquist E.A."/>
            <person name="Lipzen A."/>
            <person name="Lundell T."/>
            <person name="Morin E."/>
            <person name="Murat C."/>
            <person name="Sun H."/>
            <person name="Tunlid A."/>
            <person name="Henrissat B."/>
            <person name="Grigoriev I.V."/>
            <person name="Hibbett D.S."/>
            <person name="Martin F."/>
            <person name="Nordberg H.P."/>
            <person name="Cantor M.N."/>
            <person name="Hua S.X."/>
        </authorList>
    </citation>
    <scope>NUCLEOTIDE SEQUENCE [LARGE SCALE GENOMIC DNA]</scope>
    <source>
        <strain evidence="1 2">Foug A</strain>
    </source>
</reference>
<dbReference type="Proteomes" id="UP000053989">
    <property type="component" value="Unassembled WGS sequence"/>
</dbReference>
<accession>A0A0C3EBR2</accession>
<organism evidence="1 2">
    <name type="scientific">Scleroderma citrinum Foug A</name>
    <dbReference type="NCBI Taxonomy" id="1036808"/>
    <lineage>
        <taxon>Eukaryota</taxon>
        <taxon>Fungi</taxon>
        <taxon>Dikarya</taxon>
        <taxon>Basidiomycota</taxon>
        <taxon>Agaricomycotina</taxon>
        <taxon>Agaricomycetes</taxon>
        <taxon>Agaricomycetidae</taxon>
        <taxon>Boletales</taxon>
        <taxon>Sclerodermatineae</taxon>
        <taxon>Sclerodermataceae</taxon>
        <taxon>Scleroderma</taxon>
    </lineage>
</organism>
<sequence>MGRPPLVRLRYTLVLSLAPRPQLTSLGPRMAARSRRQSPLPFEHCLERSNGRFVKTLELPRNFERPSVSLDPTFAVPPFSRAVGRDLPPGTCRLTPRISRTEGFDATPFCPNLRSLNLSEDPNMQNQNARTILAAHAPPSHVIEHSSDWVL</sequence>
<dbReference type="AlphaFoldDB" id="A0A0C3EBR2"/>
<dbReference type="EMBL" id="KN822020">
    <property type="protein sequence ID" value="KIM65764.1"/>
    <property type="molecule type" value="Genomic_DNA"/>
</dbReference>
<evidence type="ECO:0000313" key="1">
    <source>
        <dbReference type="EMBL" id="KIM65764.1"/>
    </source>
</evidence>
<gene>
    <name evidence="1" type="ORF">SCLCIDRAFT_1211750</name>
</gene>
<reference evidence="2" key="2">
    <citation type="submission" date="2015-01" db="EMBL/GenBank/DDBJ databases">
        <title>Evolutionary Origins and Diversification of the Mycorrhizal Mutualists.</title>
        <authorList>
            <consortium name="DOE Joint Genome Institute"/>
            <consortium name="Mycorrhizal Genomics Consortium"/>
            <person name="Kohler A."/>
            <person name="Kuo A."/>
            <person name="Nagy L.G."/>
            <person name="Floudas D."/>
            <person name="Copeland A."/>
            <person name="Barry K.W."/>
            <person name="Cichocki N."/>
            <person name="Veneault-Fourrey C."/>
            <person name="LaButti K."/>
            <person name="Lindquist E.A."/>
            <person name="Lipzen A."/>
            <person name="Lundell T."/>
            <person name="Morin E."/>
            <person name="Murat C."/>
            <person name="Riley R."/>
            <person name="Ohm R."/>
            <person name="Sun H."/>
            <person name="Tunlid A."/>
            <person name="Henrissat B."/>
            <person name="Grigoriev I.V."/>
            <person name="Hibbett D.S."/>
            <person name="Martin F."/>
        </authorList>
    </citation>
    <scope>NUCLEOTIDE SEQUENCE [LARGE SCALE GENOMIC DNA]</scope>
    <source>
        <strain evidence="2">Foug A</strain>
    </source>
</reference>
<keyword evidence="2" id="KW-1185">Reference proteome</keyword>
<proteinExistence type="predicted"/>
<name>A0A0C3EBR2_9AGAM</name>
<dbReference type="InParanoid" id="A0A0C3EBR2"/>
<protein>
    <submittedName>
        <fullName evidence="1">Uncharacterized protein</fullName>
    </submittedName>
</protein>
<evidence type="ECO:0000313" key="2">
    <source>
        <dbReference type="Proteomes" id="UP000053989"/>
    </source>
</evidence>